<dbReference type="RefSeq" id="WP_253237408.1">
    <property type="nucleotide sequence ID" value="NZ_JAMYJR010000010.1"/>
</dbReference>
<dbReference type="Pfam" id="PF00571">
    <property type="entry name" value="CBS"/>
    <property type="match status" value="1"/>
</dbReference>
<dbReference type="Gene3D" id="3.10.580.10">
    <property type="entry name" value="CBS-domain"/>
    <property type="match status" value="1"/>
</dbReference>
<protein>
    <recommendedName>
        <fullName evidence="1">CBS domain-containing protein</fullName>
    </recommendedName>
</protein>
<organism evidence="2 3">
    <name type="scientific">Paractinoplanes aksuensis</name>
    <dbReference type="NCBI Taxonomy" id="2939490"/>
    <lineage>
        <taxon>Bacteria</taxon>
        <taxon>Bacillati</taxon>
        <taxon>Actinomycetota</taxon>
        <taxon>Actinomycetes</taxon>
        <taxon>Micromonosporales</taxon>
        <taxon>Micromonosporaceae</taxon>
        <taxon>Paractinoplanes</taxon>
    </lineage>
</organism>
<dbReference type="Proteomes" id="UP001523369">
    <property type="component" value="Unassembled WGS sequence"/>
</dbReference>
<dbReference type="PANTHER" id="PTHR43099">
    <property type="entry name" value="UPF0053 PROTEIN YRKA"/>
    <property type="match status" value="1"/>
</dbReference>
<gene>
    <name evidence="2" type="ORF">M1L60_11320</name>
</gene>
<evidence type="ECO:0000313" key="2">
    <source>
        <dbReference type="EMBL" id="MCO8271183.1"/>
    </source>
</evidence>
<dbReference type="InterPro" id="IPR051676">
    <property type="entry name" value="UPF0053_domain"/>
</dbReference>
<feature type="domain" description="CBS" evidence="1">
    <location>
        <begin position="84"/>
        <end position="120"/>
    </location>
</feature>
<evidence type="ECO:0000313" key="3">
    <source>
        <dbReference type="Proteomes" id="UP001523369"/>
    </source>
</evidence>
<dbReference type="PANTHER" id="PTHR43099:SF5">
    <property type="entry name" value="HLYC_CORC FAMILY TRANSPORTER"/>
    <property type="match status" value="1"/>
</dbReference>
<name>A0ABT1DL08_9ACTN</name>
<accession>A0ABT1DL08</accession>
<sequence length="144" mass="15129">MGALDASYSAQLTDALDLHQLTLADLTGPDHGLSSVGVTDTVPAVRAVARDTGHLRVVVMRDGTPAGVVHVRDTMDQPDDRTAGEVMRDVLVLDGSTLVYEALATMRATRHHLVVVTGPGGPAVTTLTDAVERLLRTPAQTNAL</sequence>
<dbReference type="SUPFAM" id="SSF54631">
    <property type="entry name" value="CBS-domain pair"/>
    <property type="match status" value="1"/>
</dbReference>
<dbReference type="InterPro" id="IPR000644">
    <property type="entry name" value="CBS_dom"/>
</dbReference>
<dbReference type="EMBL" id="JAMYJR010000010">
    <property type="protein sequence ID" value="MCO8271183.1"/>
    <property type="molecule type" value="Genomic_DNA"/>
</dbReference>
<comment type="caution">
    <text evidence="2">The sequence shown here is derived from an EMBL/GenBank/DDBJ whole genome shotgun (WGS) entry which is preliminary data.</text>
</comment>
<dbReference type="InterPro" id="IPR046342">
    <property type="entry name" value="CBS_dom_sf"/>
</dbReference>
<keyword evidence="3" id="KW-1185">Reference proteome</keyword>
<evidence type="ECO:0000259" key="1">
    <source>
        <dbReference type="Pfam" id="PF00571"/>
    </source>
</evidence>
<proteinExistence type="predicted"/>
<reference evidence="2 3" key="1">
    <citation type="submission" date="2022-06" db="EMBL/GenBank/DDBJ databases">
        <title>New Species of the Genus Actinoplanes, ActinopZanes ferrugineus.</title>
        <authorList>
            <person name="Ding P."/>
        </authorList>
    </citation>
    <scope>NUCLEOTIDE SEQUENCE [LARGE SCALE GENOMIC DNA]</scope>
    <source>
        <strain evidence="2 3">TRM88003</strain>
    </source>
</reference>